<name>A0A9P7K5M4_9AGAR</name>
<proteinExistence type="predicted"/>
<evidence type="ECO:0000313" key="2">
    <source>
        <dbReference type="Proteomes" id="UP000717328"/>
    </source>
</evidence>
<comment type="caution">
    <text evidence="1">The sequence shown here is derived from an EMBL/GenBank/DDBJ whole genome shotgun (WGS) entry which is preliminary data.</text>
</comment>
<dbReference type="Proteomes" id="UP000717328">
    <property type="component" value="Unassembled WGS sequence"/>
</dbReference>
<reference evidence="1" key="2">
    <citation type="submission" date="2021-10" db="EMBL/GenBank/DDBJ databases">
        <title>Phylogenomics reveals ancestral predisposition of the termite-cultivated fungus Termitomyces towards a domesticated lifestyle.</title>
        <authorList>
            <person name="Auxier B."/>
            <person name="Grum-Grzhimaylo A."/>
            <person name="Cardenas M.E."/>
            <person name="Lodge J.D."/>
            <person name="Laessoe T."/>
            <person name="Pedersen O."/>
            <person name="Smith M.E."/>
            <person name="Kuyper T.W."/>
            <person name="Franco-Molano E.A."/>
            <person name="Baroni T.J."/>
            <person name="Aanen D.K."/>
        </authorList>
    </citation>
    <scope>NUCLEOTIDE SEQUENCE</scope>
    <source>
        <strain evidence="1">D49</strain>
    </source>
</reference>
<accession>A0A9P7K5M4</accession>
<keyword evidence="2" id="KW-1185">Reference proteome</keyword>
<reference evidence="1" key="1">
    <citation type="submission" date="2021-02" db="EMBL/GenBank/DDBJ databases">
        <authorList>
            <person name="Nieuwenhuis M."/>
            <person name="Van De Peppel L.J.J."/>
        </authorList>
    </citation>
    <scope>NUCLEOTIDE SEQUENCE</scope>
    <source>
        <strain evidence="1">D49</strain>
    </source>
</reference>
<dbReference type="OrthoDB" id="2963292at2759"/>
<gene>
    <name evidence="1" type="ORF">H0H81_009552</name>
</gene>
<evidence type="ECO:0000313" key="1">
    <source>
        <dbReference type="EMBL" id="KAG5635956.1"/>
    </source>
</evidence>
<protein>
    <submittedName>
        <fullName evidence="1">Uncharacterized protein</fullName>
    </submittedName>
</protein>
<organism evidence="1 2">
    <name type="scientific">Sphagnurus paluster</name>
    <dbReference type="NCBI Taxonomy" id="117069"/>
    <lineage>
        <taxon>Eukaryota</taxon>
        <taxon>Fungi</taxon>
        <taxon>Dikarya</taxon>
        <taxon>Basidiomycota</taxon>
        <taxon>Agaricomycotina</taxon>
        <taxon>Agaricomycetes</taxon>
        <taxon>Agaricomycetidae</taxon>
        <taxon>Agaricales</taxon>
        <taxon>Tricholomatineae</taxon>
        <taxon>Lyophyllaceae</taxon>
        <taxon>Sphagnurus</taxon>
    </lineage>
</organism>
<dbReference type="AlphaFoldDB" id="A0A9P7K5M4"/>
<sequence>MSDTLVYRVFTFQNEAPSWTTLSIISIGLFFVLSLFSLADNQPPPTPPCKHLVQARQQQAEEAALLEIEKSRIRVLEIWATDGFQFRELPLELQIYVLSFCADMPATYRSLVLVSRSTYEMTLRACLPLMPITLSSSRQLIAFAKLVHQDETCLVPFLDIGRLVHRLWISPRLREDTILAYRIVRACSNIHSLACDARTLCASIAKCARFKHTMCRELTLLVSRSHWECTMETPSGLQFMRQLTHFRLMGEPAVPRMLALPQLTHLSYLDRPRHPEREAEILSSLEDSGLFPSLEEVILTKRCGPERQVPERINHRLAVIYVLREQTEMELWCNAARGESLWNRARALSVAKKAVRAV</sequence>
<dbReference type="EMBL" id="JABCKI010005996">
    <property type="protein sequence ID" value="KAG5635956.1"/>
    <property type="molecule type" value="Genomic_DNA"/>
</dbReference>